<dbReference type="Proteomes" id="UP000219922">
    <property type="component" value="Unassembled WGS sequence"/>
</dbReference>
<evidence type="ECO:0000313" key="1">
    <source>
        <dbReference type="EMBL" id="PDZ95589.1"/>
    </source>
</evidence>
<organism evidence="1 2">
    <name type="scientific">Bacillus cereus</name>
    <dbReference type="NCBI Taxonomy" id="1396"/>
    <lineage>
        <taxon>Bacteria</taxon>
        <taxon>Bacillati</taxon>
        <taxon>Bacillota</taxon>
        <taxon>Bacilli</taxon>
        <taxon>Bacillales</taxon>
        <taxon>Bacillaceae</taxon>
        <taxon>Bacillus</taxon>
        <taxon>Bacillus cereus group</taxon>
    </lineage>
</organism>
<dbReference type="EMBL" id="NVMX01000052">
    <property type="protein sequence ID" value="PDZ95589.1"/>
    <property type="molecule type" value="Genomic_DNA"/>
</dbReference>
<accession>A0A9X6SV91</accession>
<evidence type="ECO:0000313" key="2">
    <source>
        <dbReference type="Proteomes" id="UP000219922"/>
    </source>
</evidence>
<name>A0A9X6SV91_BACCE</name>
<proteinExistence type="predicted"/>
<sequence>MAKEAVFFAETQAKKYVQYEDYIIVLGKEGNNVYTIVTVLLAEWFKNGLAMQEQIDRHL</sequence>
<reference evidence="1 2" key="1">
    <citation type="submission" date="2017-09" db="EMBL/GenBank/DDBJ databases">
        <title>Large-scale bioinformatics analysis of Bacillus genomes uncovers conserved roles of natural products in bacterial physiology.</title>
        <authorList>
            <consortium name="Agbiome Team Llc"/>
            <person name="Bleich R.M."/>
            <person name="Grubbs K.J."/>
            <person name="Santa Maria K.C."/>
            <person name="Allen S.E."/>
            <person name="Farag S."/>
            <person name="Shank E.A."/>
            <person name="Bowers A."/>
        </authorList>
    </citation>
    <scope>NUCLEOTIDE SEQUENCE [LARGE SCALE GENOMIC DNA]</scope>
    <source>
        <strain evidence="1 2">AFS092789</strain>
    </source>
</reference>
<comment type="caution">
    <text evidence="1">The sequence shown here is derived from an EMBL/GenBank/DDBJ whole genome shotgun (WGS) entry which is preliminary data.</text>
</comment>
<dbReference type="AlphaFoldDB" id="A0A9X6SV91"/>
<dbReference type="RefSeq" id="WP_098006071.1">
    <property type="nucleotide sequence ID" value="NZ_JAWLRU010000002.1"/>
</dbReference>
<protein>
    <submittedName>
        <fullName evidence="1">Uncharacterized protein</fullName>
    </submittedName>
</protein>
<gene>
    <name evidence="1" type="ORF">CON36_27530</name>
</gene>